<evidence type="ECO:0000259" key="1">
    <source>
        <dbReference type="Pfam" id="PF00535"/>
    </source>
</evidence>
<sequence length="350" mass="38941">MSTPIFTTSSSADHAAATPASAPIAVVIPYFQRQEGVLQKALASIAGQQLYPAEVIVVDDSSPVPARGEVQAVRARWPNLNVRVIEQPNGGPAGARNKGLDSVSPQCDYVAFLDSDDEWHDTHLLHASAALAQGNDFYFSDFFRLGHSTTVFEQSAVFKKDTHPVLPGGYPVAQYQGDMTEQILGANVIGTSTVVYRFRKFANLRFREEFVYAGEDFLFWLTLSTLTKAYVFGTTPEVTYGRGVNIYAGSGWGTEKSMDRLHYETKLELALPRLFKLNAEQQGRNRAKLRFLRHTMVKDIVHRLTHRKPINGPLLRKHLAMDPTLPLYVPAVGWQIVAGRLRTQAAPRKE</sequence>
<feature type="domain" description="Glycosyltransferase 2-like" evidence="1">
    <location>
        <begin position="26"/>
        <end position="147"/>
    </location>
</feature>
<evidence type="ECO:0000313" key="3">
    <source>
        <dbReference type="Proteomes" id="UP000180246"/>
    </source>
</evidence>
<dbReference type="Pfam" id="PF00535">
    <property type="entry name" value="Glycos_transf_2"/>
    <property type="match status" value="1"/>
</dbReference>
<dbReference type="InterPro" id="IPR001173">
    <property type="entry name" value="Glyco_trans_2-like"/>
</dbReference>
<dbReference type="RefSeq" id="WP_177185519.1">
    <property type="nucleotide sequence ID" value="NZ_JRYB01000001.1"/>
</dbReference>
<dbReference type="Gene3D" id="3.90.550.10">
    <property type="entry name" value="Spore Coat Polysaccharide Biosynthesis Protein SpsA, Chain A"/>
    <property type="match status" value="1"/>
</dbReference>
<dbReference type="EMBL" id="JRYB01000001">
    <property type="protein sequence ID" value="OIJ39931.1"/>
    <property type="molecule type" value="Genomic_DNA"/>
</dbReference>
<dbReference type="CDD" id="cd00761">
    <property type="entry name" value="Glyco_tranf_GTA_type"/>
    <property type="match status" value="1"/>
</dbReference>
<dbReference type="InterPro" id="IPR050834">
    <property type="entry name" value="Glycosyltransf_2"/>
</dbReference>
<reference evidence="2 3" key="1">
    <citation type="submission" date="2014-10" db="EMBL/GenBank/DDBJ databases">
        <authorList>
            <person name="Seo M.-J."/>
            <person name="Seok Y.J."/>
            <person name="Cha I.-T."/>
        </authorList>
    </citation>
    <scope>NUCLEOTIDE SEQUENCE [LARGE SCALE GENOMIC DNA]</scope>
    <source>
        <strain evidence="2 3">NEU</strain>
    </source>
</reference>
<dbReference type="Proteomes" id="UP000180246">
    <property type="component" value="Unassembled WGS sequence"/>
</dbReference>
<dbReference type="PANTHER" id="PTHR43685:SF2">
    <property type="entry name" value="GLYCOSYLTRANSFERASE 2-LIKE DOMAIN-CONTAINING PROTEIN"/>
    <property type="match status" value="1"/>
</dbReference>
<evidence type="ECO:0000313" key="2">
    <source>
        <dbReference type="EMBL" id="OIJ39931.1"/>
    </source>
</evidence>
<keyword evidence="2" id="KW-0808">Transferase</keyword>
<protein>
    <submittedName>
        <fullName evidence="2">Glycosyltransferase like 2 family protein</fullName>
    </submittedName>
</protein>
<dbReference type="AlphaFoldDB" id="A0A1S2N4C7"/>
<comment type="caution">
    <text evidence="2">The sequence shown here is derived from an EMBL/GenBank/DDBJ whole genome shotgun (WGS) entry which is preliminary data.</text>
</comment>
<proteinExistence type="predicted"/>
<dbReference type="InterPro" id="IPR029044">
    <property type="entry name" value="Nucleotide-diphossugar_trans"/>
</dbReference>
<gene>
    <name evidence="2" type="ORF">LO55_2404</name>
</gene>
<dbReference type="PANTHER" id="PTHR43685">
    <property type="entry name" value="GLYCOSYLTRANSFERASE"/>
    <property type="match status" value="1"/>
</dbReference>
<name>A0A1S2N4C7_9BURK</name>
<organism evidence="2 3">
    <name type="scientific">Massilia timonae</name>
    <dbReference type="NCBI Taxonomy" id="47229"/>
    <lineage>
        <taxon>Bacteria</taxon>
        <taxon>Pseudomonadati</taxon>
        <taxon>Pseudomonadota</taxon>
        <taxon>Betaproteobacteria</taxon>
        <taxon>Burkholderiales</taxon>
        <taxon>Oxalobacteraceae</taxon>
        <taxon>Telluria group</taxon>
        <taxon>Massilia</taxon>
    </lineage>
</organism>
<accession>A0A1S2N4C7</accession>
<dbReference type="GO" id="GO:0016740">
    <property type="term" value="F:transferase activity"/>
    <property type="evidence" value="ECO:0007669"/>
    <property type="project" value="UniProtKB-KW"/>
</dbReference>
<dbReference type="SUPFAM" id="SSF53448">
    <property type="entry name" value="Nucleotide-diphospho-sugar transferases"/>
    <property type="match status" value="1"/>
</dbReference>